<dbReference type="PRINTS" id="PR00625">
    <property type="entry name" value="JDOMAIN"/>
</dbReference>
<name>A0A7J6DJP4_CANSA</name>
<dbReference type="OrthoDB" id="10250354at2759"/>
<dbReference type="Gene3D" id="1.10.287.110">
    <property type="entry name" value="DnaJ domain"/>
    <property type="match status" value="1"/>
</dbReference>
<evidence type="ECO:0000313" key="2">
    <source>
        <dbReference type="EMBL" id="KAF4346313.1"/>
    </source>
</evidence>
<accession>A0A803Q4X0</accession>
<dbReference type="PROSITE" id="PS50076">
    <property type="entry name" value="DNAJ_2"/>
    <property type="match status" value="1"/>
</dbReference>
<sequence>MGKVGQESDFKTQLVVEICSISTGHSSNTCVHRQHCNQPNNNKLPFIDWYRIIGVEEDAGIDVIKKCYHKLALQLHPDKNKHPKAEIAFKLVSEAYSCLSDNAQRKAFDLRRWRSFCFDCLHSPKKKAARRVPSWPRSHKIIRGLKDLRDRFREETRVIENCLKANAASAAAVPRRESCVFSPPTTNSLLKSKSHNGRRKESPIFNPSDYAFDGYPHMRSRVYKKTDNFWFMRTGHVFNSERVDSRVNCDSPIFEIRPQKKGIFKSKSTCVHS</sequence>
<accession>A0A7J6DJP4</accession>
<proteinExistence type="predicted"/>
<dbReference type="Proteomes" id="UP000583929">
    <property type="component" value="Unassembled WGS sequence"/>
</dbReference>
<dbReference type="PANTHER" id="PTHR44137:SF13">
    <property type="entry name" value="CHAPERONE DNAJ-DOMAIN SUPERFAMILY PROTEIN"/>
    <property type="match status" value="1"/>
</dbReference>
<feature type="domain" description="J" evidence="1">
    <location>
        <begin position="48"/>
        <end position="112"/>
    </location>
</feature>
<dbReference type="AlphaFoldDB" id="A0A7J6DJP4"/>
<dbReference type="CDD" id="cd06257">
    <property type="entry name" value="DnaJ"/>
    <property type="match status" value="1"/>
</dbReference>
<dbReference type="PROSITE" id="PS00636">
    <property type="entry name" value="DNAJ_1"/>
    <property type="match status" value="1"/>
</dbReference>
<dbReference type="InterPro" id="IPR001623">
    <property type="entry name" value="DnaJ_domain"/>
</dbReference>
<gene>
    <name evidence="2" type="ORF">G4B88_026322</name>
</gene>
<dbReference type="OMA" id="SCIHINR"/>
<dbReference type="InterPro" id="IPR036869">
    <property type="entry name" value="J_dom_sf"/>
</dbReference>
<dbReference type="PANTHER" id="PTHR44137">
    <property type="entry name" value="BNAC03G44070D PROTEIN"/>
    <property type="match status" value="1"/>
</dbReference>
<keyword evidence="3" id="KW-1185">Reference proteome</keyword>
<dbReference type="SUPFAM" id="SSF46565">
    <property type="entry name" value="Chaperone J-domain"/>
    <property type="match status" value="1"/>
</dbReference>
<evidence type="ECO:0000259" key="1">
    <source>
        <dbReference type="PROSITE" id="PS50076"/>
    </source>
</evidence>
<protein>
    <recommendedName>
        <fullName evidence="1">J domain-containing protein</fullName>
    </recommendedName>
</protein>
<dbReference type="Pfam" id="PF00226">
    <property type="entry name" value="DnaJ"/>
    <property type="match status" value="1"/>
</dbReference>
<reference evidence="2 3" key="1">
    <citation type="journal article" date="2020" name="bioRxiv">
        <title>Sequence and annotation of 42 cannabis genomes reveals extensive copy number variation in cannabinoid synthesis and pathogen resistance genes.</title>
        <authorList>
            <person name="Mckernan K.J."/>
            <person name="Helbert Y."/>
            <person name="Kane L.T."/>
            <person name="Ebling H."/>
            <person name="Zhang L."/>
            <person name="Liu B."/>
            <person name="Eaton Z."/>
            <person name="Mclaughlin S."/>
            <person name="Kingan S."/>
            <person name="Baybayan P."/>
            <person name="Concepcion G."/>
            <person name="Jordan M."/>
            <person name="Riva A."/>
            <person name="Barbazuk W."/>
            <person name="Harkins T."/>
        </authorList>
    </citation>
    <scope>NUCLEOTIDE SEQUENCE [LARGE SCALE GENOMIC DNA]</scope>
    <source>
        <strain evidence="3">cv. Jamaican Lion 4</strain>
        <tissue evidence="2">Leaf</tissue>
    </source>
</reference>
<comment type="caution">
    <text evidence="2">The sequence shown here is derived from an EMBL/GenBank/DDBJ whole genome shotgun (WGS) entry which is preliminary data.</text>
</comment>
<evidence type="ECO:0000313" key="3">
    <source>
        <dbReference type="Proteomes" id="UP000583929"/>
    </source>
</evidence>
<organism evidence="2 3">
    <name type="scientific">Cannabis sativa</name>
    <name type="common">Hemp</name>
    <name type="synonym">Marijuana</name>
    <dbReference type="NCBI Taxonomy" id="3483"/>
    <lineage>
        <taxon>Eukaryota</taxon>
        <taxon>Viridiplantae</taxon>
        <taxon>Streptophyta</taxon>
        <taxon>Embryophyta</taxon>
        <taxon>Tracheophyta</taxon>
        <taxon>Spermatophyta</taxon>
        <taxon>Magnoliopsida</taxon>
        <taxon>eudicotyledons</taxon>
        <taxon>Gunneridae</taxon>
        <taxon>Pentapetalae</taxon>
        <taxon>rosids</taxon>
        <taxon>fabids</taxon>
        <taxon>Rosales</taxon>
        <taxon>Cannabaceae</taxon>
        <taxon>Cannabis</taxon>
    </lineage>
</organism>
<dbReference type="InterPro" id="IPR018253">
    <property type="entry name" value="DnaJ_domain_CS"/>
</dbReference>
<dbReference type="SMART" id="SM00271">
    <property type="entry name" value="DnaJ"/>
    <property type="match status" value="1"/>
</dbReference>
<dbReference type="EMBL" id="JAATIQ010001068">
    <property type="protein sequence ID" value="KAF4346313.1"/>
    <property type="molecule type" value="Genomic_DNA"/>
</dbReference>